<accession>A0ABS1CPC5</accession>
<name>A0ABS1CPC5_9GAMM</name>
<sequence>MQTAKEQAVEVLRRLPDDVSMEDIQYHLYVQEKIRKGQESIAAGRSLDTVQAKERLGRWLEK</sequence>
<dbReference type="RefSeq" id="WP_200242838.1">
    <property type="nucleotide sequence ID" value="NZ_NRRV01000108.1"/>
</dbReference>
<evidence type="ECO:0000313" key="2">
    <source>
        <dbReference type="Proteomes" id="UP000748752"/>
    </source>
</evidence>
<dbReference type="Proteomes" id="UP000748752">
    <property type="component" value="Unassembled WGS sequence"/>
</dbReference>
<keyword evidence="2" id="KW-1185">Reference proteome</keyword>
<proteinExistence type="predicted"/>
<reference evidence="1 2" key="1">
    <citation type="journal article" date="2020" name="Microorganisms">
        <title>Osmotic Adaptation and Compatible Solute Biosynthesis of Phototrophic Bacteria as Revealed from Genome Analyses.</title>
        <authorList>
            <person name="Imhoff J.F."/>
            <person name="Rahn T."/>
            <person name="Kunzel S."/>
            <person name="Keller A."/>
            <person name="Neulinger S.C."/>
        </authorList>
    </citation>
    <scope>NUCLEOTIDE SEQUENCE [LARGE SCALE GENOMIC DNA]</scope>
    <source>
        <strain evidence="1 2">DSM 6210</strain>
    </source>
</reference>
<comment type="caution">
    <text evidence="1">The sequence shown here is derived from an EMBL/GenBank/DDBJ whole genome shotgun (WGS) entry which is preliminary data.</text>
</comment>
<evidence type="ECO:0000313" key="1">
    <source>
        <dbReference type="EMBL" id="MBK1633702.1"/>
    </source>
</evidence>
<organism evidence="1 2">
    <name type="scientific">Thiohalocapsa halophila</name>
    <dbReference type="NCBI Taxonomy" id="69359"/>
    <lineage>
        <taxon>Bacteria</taxon>
        <taxon>Pseudomonadati</taxon>
        <taxon>Pseudomonadota</taxon>
        <taxon>Gammaproteobacteria</taxon>
        <taxon>Chromatiales</taxon>
        <taxon>Chromatiaceae</taxon>
        <taxon>Thiohalocapsa</taxon>
    </lineage>
</organism>
<gene>
    <name evidence="1" type="ORF">CKO31_23760</name>
</gene>
<dbReference type="EMBL" id="NRRV01000108">
    <property type="protein sequence ID" value="MBK1633702.1"/>
    <property type="molecule type" value="Genomic_DNA"/>
</dbReference>
<protein>
    <submittedName>
        <fullName evidence="1">Uncharacterized protein</fullName>
    </submittedName>
</protein>